<keyword evidence="1" id="KW-1133">Transmembrane helix</keyword>
<gene>
    <name evidence="2" type="ORF">BC938DRAFT_478256</name>
</gene>
<evidence type="ECO:0000313" key="2">
    <source>
        <dbReference type="EMBL" id="RUS12957.1"/>
    </source>
</evidence>
<evidence type="ECO:0000313" key="3">
    <source>
        <dbReference type="Proteomes" id="UP000274822"/>
    </source>
</evidence>
<dbReference type="Proteomes" id="UP000274822">
    <property type="component" value="Unassembled WGS sequence"/>
</dbReference>
<sequence>MSQQYPQSASTEGLRDRSLLGRVEDHASNNFPALLSHTVEDENDDEDLHTDLEQLSLRKDEPVLRGAPRIMGWTTTWQMVALTICLAGYVLLFPGSPASRSRY</sequence>
<organism evidence="2 3">
    <name type="scientific">Jimgerdemannia flammicorona</name>
    <dbReference type="NCBI Taxonomy" id="994334"/>
    <lineage>
        <taxon>Eukaryota</taxon>
        <taxon>Fungi</taxon>
        <taxon>Fungi incertae sedis</taxon>
        <taxon>Mucoromycota</taxon>
        <taxon>Mucoromycotina</taxon>
        <taxon>Endogonomycetes</taxon>
        <taxon>Endogonales</taxon>
        <taxon>Endogonaceae</taxon>
        <taxon>Jimgerdemannia</taxon>
    </lineage>
</organism>
<keyword evidence="1" id="KW-0812">Transmembrane</keyword>
<name>A0A433P5Z9_9FUNG</name>
<dbReference type="EMBL" id="RBNJ01031723">
    <property type="protein sequence ID" value="RUS12957.1"/>
    <property type="molecule type" value="Genomic_DNA"/>
</dbReference>
<keyword evidence="3" id="KW-1185">Reference proteome</keyword>
<dbReference type="AlphaFoldDB" id="A0A433P5Z9"/>
<reference evidence="2 3" key="1">
    <citation type="journal article" date="2018" name="New Phytol.">
        <title>Phylogenomics of Endogonaceae and evolution of mycorrhizas within Mucoromycota.</title>
        <authorList>
            <person name="Chang Y."/>
            <person name="Desiro A."/>
            <person name="Na H."/>
            <person name="Sandor L."/>
            <person name="Lipzen A."/>
            <person name="Clum A."/>
            <person name="Barry K."/>
            <person name="Grigoriev I.V."/>
            <person name="Martin F.M."/>
            <person name="Stajich J.E."/>
            <person name="Smith M.E."/>
            <person name="Bonito G."/>
            <person name="Spatafora J.W."/>
        </authorList>
    </citation>
    <scope>NUCLEOTIDE SEQUENCE [LARGE SCALE GENOMIC DNA]</scope>
    <source>
        <strain evidence="2 3">AD002</strain>
    </source>
</reference>
<protein>
    <submittedName>
        <fullName evidence="2">Uncharacterized protein</fullName>
    </submittedName>
</protein>
<accession>A0A433P5Z9</accession>
<comment type="caution">
    <text evidence="2">The sequence shown here is derived from an EMBL/GenBank/DDBJ whole genome shotgun (WGS) entry which is preliminary data.</text>
</comment>
<feature type="transmembrane region" description="Helical" evidence="1">
    <location>
        <begin position="70"/>
        <end position="93"/>
    </location>
</feature>
<keyword evidence="1" id="KW-0472">Membrane</keyword>
<evidence type="ECO:0000256" key="1">
    <source>
        <dbReference type="SAM" id="Phobius"/>
    </source>
</evidence>
<proteinExistence type="predicted"/>